<dbReference type="InterPro" id="IPR018389">
    <property type="entry name" value="DctP_fam"/>
</dbReference>
<reference evidence="5 6" key="1">
    <citation type="submission" date="2024-03" db="EMBL/GenBank/DDBJ databases">
        <title>Novel species of the genus Variovorax.</title>
        <authorList>
            <person name="Liu Q."/>
            <person name="Xin Y.-H."/>
        </authorList>
    </citation>
    <scope>NUCLEOTIDE SEQUENCE [LARGE SCALE GENOMIC DNA]</scope>
    <source>
        <strain evidence="5 6">KACC 18899</strain>
    </source>
</reference>
<sequence>MKVQRRRFIAAGAAGAAALGVGLTPRRAWAAPEYVLKFGFNLAESHPITARSKEAAAKILQESNGRLEIRVFPNNQLGSDQDMFQQIRAGALDLFLNSGINVLSTMIPSASVYGLGFIFPDLPAVWRAMDGEVGAYVRTQIRKAGLVPLDKMWDNGFRHITTSTKPINTPKDLAGLKIRVPVGALWTSMFKDFRAAPTTINFNELYSALQTKIVDAQENSLANIVTAKLFEVQKYLSLTNHMWDGFFCIAQRASWEGLPADLRELANKHINNAALLERQDMAANVVTYLSQLKEKGLVVDQPATAPFREALVQAGFYKEWRAKYGEELWGLLEKSCGSLG</sequence>
<gene>
    <name evidence="5" type="ORF">WKW77_31095</name>
</gene>
<organism evidence="5 6">
    <name type="scientific">Variovorax ureilyticus</name>
    <dbReference type="NCBI Taxonomy" id="1836198"/>
    <lineage>
        <taxon>Bacteria</taxon>
        <taxon>Pseudomonadati</taxon>
        <taxon>Pseudomonadota</taxon>
        <taxon>Betaproteobacteria</taxon>
        <taxon>Burkholderiales</taxon>
        <taxon>Comamonadaceae</taxon>
        <taxon>Variovorax</taxon>
    </lineage>
</organism>
<accession>A0ABU8VPV7</accession>
<evidence type="ECO:0000256" key="3">
    <source>
        <dbReference type="ARBA" id="ARBA00022448"/>
    </source>
</evidence>
<evidence type="ECO:0000256" key="2">
    <source>
        <dbReference type="ARBA" id="ARBA00009023"/>
    </source>
</evidence>
<dbReference type="InterPro" id="IPR004682">
    <property type="entry name" value="TRAP_DctP"/>
</dbReference>
<dbReference type="EMBL" id="JBBKZU010000021">
    <property type="protein sequence ID" value="MEJ8815546.1"/>
    <property type="molecule type" value="Genomic_DNA"/>
</dbReference>
<dbReference type="NCBIfam" id="NF037995">
    <property type="entry name" value="TRAP_S1"/>
    <property type="match status" value="1"/>
</dbReference>
<dbReference type="InterPro" id="IPR006311">
    <property type="entry name" value="TAT_signal"/>
</dbReference>
<dbReference type="PIRSF" id="PIRSF006470">
    <property type="entry name" value="DctB"/>
    <property type="match status" value="1"/>
</dbReference>
<keyword evidence="3" id="KW-0813">Transport</keyword>
<protein>
    <submittedName>
        <fullName evidence="5">TRAP transporter substrate-binding protein</fullName>
    </submittedName>
</protein>
<dbReference type="Proteomes" id="UP001365846">
    <property type="component" value="Unassembled WGS sequence"/>
</dbReference>
<dbReference type="PROSITE" id="PS51318">
    <property type="entry name" value="TAT"/>
    <property type="match status" value="1"/>
</dbReference>
<evidence type="ECO:0000313" key="6">
    <source>
        <dbReference type="Proteomes" id="UP001365846"/>
    </source>
</evidence>
<dbReference type="NCBIfam" id="TIGR00787">
    <property type="entry name" value="dctP"/>
    <property type="match status" value="1"/>
</dbReference>
<keyword evidence="4" id="KW-0732">Signal</keyword>
<dbReference type="InterPro" id="IPR038404">
    <property type="entry name" value="TRAP_DctP_sf"/>
</dbReference>
<dbReference type="PANTHER" id="PTHR33376:SF4">
    <property type="entry name" value="SIALIC ACID-BINDING PERIPLASMIC PROTEIN SIAP"/>
    <property type="match status" value="1"/>
</dbReference>
<dbReference type="RefSeq" id="WP_340360751.1">
    <property type="nucleotide sequence ID" value="NZ_JBBKZU010000021.1"/>
</dbReference>
<dbReference type="Pfam" id="PF03480">
    <property type="entry name" value="DctP"/>
    <property type="match status" value="1"/>
</dbReference>
<proteinExistence type="inferred from homology"/>
<dbReference type="CDD" id="cd13603">
    <property type="entry name" value="PBP2_TRAP_Siap_TeaA_like"/>
    <property type="match status" value="1"/>
</dbReference>
<dbReference type="Gene3D" id="3.40.190.170">
    <property type="entry name" value="Bacterial extracellular solute-binding protein, family 7"/>
    <property type="match status" value="1"/>
</dbReference>
<name>A0ABU8VPV7_9BURK</name>
<evidence type="ECO:0000256" key="1">
    <source>
        <dbReference type="ARBA" id="ARBA00004196"/>
    </source>
</evidence>
<evidence type="ECO:0000256" key="4">
    <source>
        <dbReference type="ARBA" id="ARBA00022729"/>
    </source>
</evidence>
<dbReference type="PANTHER" id="PTHR33376">
    <property type="match status" value="1"/>
</dbReference>
<comment type="caution">
    <text evidence="5">The sequence shown here is derived from an EMBL/GenBank/DDBJ whole genome shotgun (WGS) entry which is preliminary data.</text>
</comment>
<evidence type="ECO:0000313" key="5">
    <source>
        <dbReference type="EMBL" id="MEJ8815546.1"/>
    </source>
</evidence>
<comment type="similarity">
    <text evidence="2">Belongs to the bacterial solute-binding protein 7 family.</text>
</comment>
<dbReference type="SUPFAM" id="SSF53850">
    <property type="entry name" value="Periplasmic binding protein-like II"/>
    <property type="match status" value="1"/>
</dbReference>
<keyword evidence="6" id="KW-1185">Reference proteome</keyword>
<comment type="subcellular location">
    <subcellularLocation>
        <location evidence="1">Cell envelope</location>
    </subcellularLocation>
</comment>